<protein>
    <submittedName>
        <fullName evidence="2">MmcB family DNA repair protein</fullName>
    </submittedName>
</protein>
<name>A0AAE4YCJ6_9RHOB</name>
<dbReference type="Pfam" id="PF06319">
    <property type="entry name" value="MmcB-like"/>
    <property type="match status" value="1"/>
</dbReference>
<gene>
    <name evidence="2" type="ORF">GV832_09105</name>
</gene>
<accession>A0AAE4YCJ6</accession>
<sequence>MERQSQVIPVATEERDADPARFGASAPGGEVTQDQPATACGAGPGQAPGAALLPGDLGPQALPDARLLPGQRLARGVARALMALDFVSLEEMIPAPGLRVDLMALGPKGELWVIECKSGRADYAADRKWQGYLDYCDRFFWAVDADFPTALLPEGTGLILADAYDAEIIRMGPETPLAGARRKALTLKFSRQAAGRLQALRDPRA</sequence>
<evidence type="ECO:0000313" key="2">
    <source>
        <dbReference type="EMBL" id="NBZ87734.1"/>
    </source>
</evidence>
<evidence type="ECO:0000256" key="1">
    <source>
        <dbReference type="SAM" id="MobiDB-lite"/>
    </source>
</evidence>
<dbReference type="InterPro" id="IPR011335">
    <property type="entry name" value="Restrct_endonuc-II-like"/>
</dbReference>
<comment type="caution">
    <text evidence="2">The sequence shown here is derived from an EMBL/GenBank/DDBJ whole genome shotgun (WGS) entry which is preliminary data.</text>
</comment>
<keyword evidence="3" id="KW-1185">Reference proteome</keyword>
<dbReference type="AlphaFoldDB" id="A0AAE4YCJ6"/>
<dbReference type="SUPFAM" id="SSF52980">
    <property type="entry name" value="Restriction endonuclease-like"/>
    <property type="match status" value="1"/>
</dbReference>
<feature type="region of interest" description="Disordered" evidence="1">
    <location>
        <begin position="1"/>
        <end position="46"/>
    </location>
</feature>
<feature type="compositionally biased region" description="Low complexity" evidence="1">
    <location>
        <begin position="35"/>
        <end position="46"/>
    </location>
</feature>
<organism evidence="2 3">
    <name type="scientific">Stagnihabitans tardus</name>
    <dbReference type="NCBI Taxonomy" id="2699202"/>
    <lineage>
        <taxon>Bacteria</taxon>
        <taxon>Pseudomonadati</taxon>
        <taxon>Pseudomonadota</taxon>
        <taxon>Alphaproteobacteria</taxon>
        <taxon>Rhodobacterales</taxon>
        <taxon>Paracoccaceae</taxon>
        <taxon>Stagnihabitans</taxon>
    </lineage>
</organism>
<dbReference type="InterPro" id="IPR009394">
    <property type="entry name" value="MmcB-like"/>
</dbReference>
<evidence type="ECO:0000313" key="3">
    <source>
        <dbReference type="Proteomes" id="UP001193501"/>
    </source>
</evidence>
<proteinExistence type="predicted"/>
<dbReference type="Proteomes" id="UP001193501">
    <property type="component" value="Unassembled WGS sequence"/>
</dbReference>
<dbReference type="EMBL" id="JAABNR010000007">
    <property type="protein sequence ID" value="NBZ87734.1"/>
    <property type="molecule type" value="Genomic_DNA"/>
</dbReference>
<reference evidence="2" key="1">
    <citation type="submission" date="2020-01" db="EMBL/GenBank/DDBJ databases">
        <authorList>
            <person name="Chen W.-M."/>
        </authorList>
    </citation>
    <scope>NUCLEOTIDE SEQUENCE</scope>
    <source>
        <strain evidence="2">CYK-10</strain>
    </source>
</reference>